<comment type="function">
    <text evidence="6">Part of a membrane-bound complex that couples electron transfer with translocation of ions across the membrane.</text>
</comment>
<dbReference type="InterPro" id="IPR007329">
    <property type="entry name" value="FMN-bd"/>
</dbReference>
<keyword evidence="6 8" id="KW-1133">Transmembrane helix</keyword>
<evidence type="ECO:0000313" key="10">
    <source>
        <dbReference type="EMBL" id="ACX96606.1"/>
    </source>
</evidence>
<name>D0L1N3_HALNC</name>
<protein>
    <recommendedName>
        <fullName evidence="6">Ion-translocating oxidoreductase complex subunit G</fullName>
        <ecNumber evidence="6">7.-.-.-</ecNumber>
    </recommendedName>
    <alternativeName>
        <fullName evidence="6">Rnf electron transport complex subunit G</fullName>
    </alternativeName>
</protein>
<dbReference type="GO" id="GO:0010181">
    <property type="term" value="F:FMN binding"/>
    <property type="evidence" value="ECO:0007669"/>
    <property type="project" value="InterPro"/>
</dbReference>
<keyword evidence="3 6" id="KW-0285">Flavoprotein</keyword>
<keyword evidence="6" id="KW-1278">Translocase</keyword>
<gene>
    <name evidence="6" type="primary">rnfG</name>
    <name evidence="10" type="ordered locus">Hneap_1783</name>
</gene>
<feature type="transmembrane region" description="Helical" evidence="8">
    <location>
        <begin position="12"/>
        <end position="32"/>
    </location>
</feature>
<dbReference type="STRING" id="555778.Hneap_1783"/>
<dbReference type="PIRSF" id="PIRSF006091">
    <property type="entry name" value="E_trnsport_RnfG"/>
    <property type="match status" value="1"/>
</dbReference>
<accession>D0L1N3</accession>
<evidence type="ECO:0000256" key="7">
    <source>
        <dbReference type="SAM" id="MobiDB-lite"/>
    </source>
</evidence>
<dbReference type="GO" id="GO:0005886">
    <property type="term" value="C:plasma membrane"/>
    <property type="evidence" value="ECO:0007669"/>
    <property type="project" value="UniProtKB-SubCell"/>
</dbReference>
<dbReference type="HAMAP" id="MF_00479">
    <property type="entry name" value="RsxG_RnfG"/>
    <property type="match status" value="1"/>
</dbReference>
<dbReference type="PANTHER" id="PTHR36118:SF1">
    <property type="entry name" value="ION-TRANSLOCATING OXIDOREDUCTASE COMPLEX SUBUNIT G"/>
    <property type="match status" value="1"/>
</dbReference>
<proteinExistence type="inferred from homology"/>
<dbReference type="eggNOG" id="COG4659">
    <property type="taxonomic scope" value="Bacteria"/>
</dbReference>
<evidence type="ECO:0000256" key="4">
    <source>
        <dbReference type="ARBA" id="ARBA00022643"/>
    </source>
</evidence>
<dbReference type="RefSeq" id="WP_012824639.1">
    <property type="nucleotide sequence ID" value="NC_013422.1"/>
</dbReference>
<reference evidence="10 11" key="1">
    <citation type="submission" date="2009-10" db="EMBL/GenBank/DDBJ databases">
        <title>Complete sequence of Halothiobacillus neapolitanus c2.</title>
        <authorList>
            <consortium name="US DOE Joint Genome Institute"/>
            <person name="Lucas S."/>
            <person name="Copeland A."/>
            <person name="Lapidus A."/>
            <person name="Glavina del Rio T."/>
            <person name="Tice H."/>
            <person name="Bruce D."/>
            <person name="Goodwin L."/>
            <person name="Pitluck S."/>
            <person name="Davenport K."/>
            <person name="Brettin T."/>
            <person name="Detter J.C."/>
            <person name="Han C."/>
            <person name="Tapia R."/>
            <person name="Larimer F."/>
            <person name="Land M."/>
            <person name="Hauser L."/>
            <person name="Kyrpides N."/>
            <person name="Mikhailova N."/>
            <person name="Kerfeld C."/>
            <person name="Cannon G."/>
            <person name="Heinhort S."/>
        </authorList>
    </citation>
    <scope>NUCLEOTIDE SEQUENCE [LARGE SCALE GENOMIC DNA]</scope>
    <source>
        <strain evidence="11">ATCC 23641 / c2</strain>
    </source>
</reference>
<feature type="domain" description="FMN-binding" evidence="9">
    <location>
        <begin position="126"/>
        <end position="218"/>
    </location>
</feature>
<comment type="similarity">
    <text evidence="6">Belongs to the RnfG family.</text>
</comment>
<keyword evidence="6" id="KW-1003">Cell membrane</keyword>
<dbReference type="AlphaFoldDB" id="D0L1N3"/>
<dbReference type="SMART" id="SM00900">
    <property type="entry name" value="FMN_bind"/>
    <property type="match status" value="1"/>
</dbReference>
<comment type="cofactor">
    <cofactor evidence="6">
        <name>FMN</name>
        <dbReference type="ChEBI" id="CHEBI:58210"/>
    </cofactor>
</comment>
<dbReference type="KEGG" id="hna:Hneap_1783"/>
<keyword evidence="6" id="KW-0997">Cell inner membrane</keyword>
<keyword evidence="2 6" id="KW-0597">Phosphoprotein</keyword>
<evidence type="ECO:0000256" key="8">
    <source>
        <dbReference type="SAM" id="Phobius"/>
    </source>
</evidence>
<keyword evidence="11" id="KW-1185">Reference proteome</keyword>
<dbReference type="PANTHER" id="PTHR36118">
    <property type="entry name" value="ION-TRANSLOCATING OXIDOREDUCTASE COMPLEX SUBUNIT G"/>
    <property type="match status" value="1"/>
</dbReference>
<dbReference type="EMBL" id="CP001801">
    <property type="protein sequence ID" value="ACX96606.1"/>
    <property type="molecule type" value="Genomic_DNA"/>
</dbReference>
<evidence type="ECO:0000259" key="9">
    <source>
        <dbReference type="SMART" id="SM00900"/>
    </source>
</evidence>
<comment type="subunit">
    <text evidence="6">The complex is composed of six subunits: RnfA, RnfB, RnfC, RnfD, RnfE and RnfG.</text>
</comment>
<keyword evidence="4 6" id="KW-0288">FMN</keyword>
<keyword evidence="5 6" id="KW-0249">Electron transport</keyword>
<feature type="modified residue" description="FMN phosphoryl threonine" evidence="6">
    <location>
        <position position="201"/>
    </location>
</feature>
<dbReference type="NCBIfam" id="TIGR01947">
    <property type="entry name" value="rnfG"/>
    <property type="match status" value="1"/>
</dbReference>
<evidence type="ECO:0000256" key="1">
    <source>
        <dbReference type="ARBA" id="ARBA00022448"/>
    </source>
</evidence>
<dbReference type="EC" id="7.-.-.-" evidence="6"/>
<comment type="subcellular location">
    <subcellularLocation>
        <location evidence="6">Cell inner membrane</location>
        <topology evidence="6">Single-pass membrane protein</topology>
    </subcellularLocation>
</comment>
<feature type="region of interest" description="Disordered" evidence="7">
    <location>
        <begin position="229"/>
        <end position="256"/>
    </location>
</feature>
<evidence type="ECO:0000256" key="5">
    <source>
        <dbReference type="ARBA" id="ARBA00022982"/>
    </source>
</evidence>
<feature type="compositionally biased region" description="Basic and acidic residues" evidence="7">
    <location>
        <begin position="229"/>
        <end position="246"/>
    </location>
</feature>
<evidence type="ECO:0000313" key="11">
    <source>
        <dbReference type="Proteomes" id="UP000009102"/>
    </source>
</evidence>
<keyword evidence="6 8" id="KW-0472">Membrane</keyword>
<evidence type="ECO:0000256" key="3">
    <source>
        <dbReference type="ARBA" id="ARBA00022630"/>
    </source>
</evidence>
<evidence type="ECO:0000256" key="2">
    <source>
        <dbReference type="ARBA" id="ARBA00022553"/>
    </source>
</evidence>
<dbReference type="GO" id="GO:0009055">
    <property type="term" value="F:electron transfer activity"/>
    <property type="evidence" value="ECO:0007669"/>
    <property type="project" value="InterPro"/>
</dbReference>
<organism evidence="10 11">
    <name type="scientific">Halothiobacillus neapolitanus (strain ATCC 23641 / DSM 15147 / CIP 104769 / NCIMB 8539 / c2)</name>
    <name type="common">Thiobacillus neapolitanus</name>
    <dbReference type="NCBI Taxonomy" id="555778"/>
    <lineage>
        <taxon>Bacteria</taxon>
        <taxon>Pseudomonadati</taxon>
        <taxon>Pseudomonadota</taxon>
        <taxon>Gammaproteobacteria</taxon>
        <taxon>Chromatiales</taxon>
        <taxon>Halothiobacillaceae</taxon>
        <taxon>Halothiobacillus</taxon>
    </lineage>
</organism>
<evidence type="ECO:0000256" key="6">
    <source>
        <dbReference type="HAMAP-Rule" id="MF_00479"/>
    </source>
</evidence>
<dbReference type="Proteomes" id="UP000009102">
    <property type="component" value="Chromosome"/>
</dbReference>
<dbReference type="Pfam" id="PF04205">
    <property type="entry name" value="FMN_bind"/>
    <property type="match status" value="1"/>
</dbReference>
<dbReference type="OrthoDB" id="9784165at2"/>
<dbReference type="InterPro" id="IPR010209">
    <property type="entry name" value="Ion_transpt_RnfG/RsxG"/>
</dbReference>
<dbReference type="HOGENOM" id="CLU_077882_1_0_6"/>
<keyword evidence="1 6" id="KW-0813">Transport</keyword>
<sequence>MKRLLSLDKSRIVITALLLGGFSVVGVGVVSMTQEATRERIAQGELAVLRGQVSAVLLPGSFNNNPANAAFLMPDPEALNLPPLKPEPNDAATRLSESIRAGIVGFRAIKDGTVTAVVLPVITHYGYSGDIKLIVGVDREGKVTGVRVTKQNETPGLGDKIEANKTNWIFGFDGKSLANPGEKGWAVKKDGGVFDQFSGATITPRAVVGAIHQVLEYVRLHHAELFDAAHSSRNERDDESKDKPEAAHIPAEVNHE</sequence>
<dbReference type="GO" id="GO:0022900">
    <property type="term" value="P:electron transport chain"/>
    <property type="evidence" value="ECO:0007669"/>
    <property type="project" value="UniProtKB-UniRule"/>
</dbReference>
<keyword evidence="6 8" id="KW-0812">Transmembrane</keyword>